<comment type="function">
    <text evidence="2">Functions as a ribosomal silencing factor. Interacts with ribosomal protein uL14 (rplN), blocking formation of intersubunit bridge B8. Prevents association of the 30S and 50S ribosomal subunits and the formation of functional ribosomes, thus repressing translation.</text>
</comment>
<comment type="subunit">
    <text evidence="2">Interacts with ribosomal protein uL14 (rplN).</text>
</comment>
<dbReference type="InterPro" id="IPR004394">
    <property type="entry name" value="Iojap/RsfS/C7orf30"/>
</dbReference>
<name>A0ABU8SGX2_9LACO</name>
<dbReference type="PANTHER" id="PTHR21043:SF0">
    <property type="entry name" value="MITOCHONDRIAL ASSEMBLY OF RIBOSOMAL LARGE SUBUNIT PROTEIN 1"/>
    <property type="match status" value="1"/>
</dbReference>
<gene>
    <name evidence="2 3" type="primary">rsfS</name>
    <name evidence="3" type="ORF">R4Y45_05225</name>
</gene>
<dbReference type="Gene3D" id="3.30.460.10">
    <property type="entry name" value="Beta Polymerase, domain 2"/>
    <property type="match status" value="1"/>
</dbReference>
<keyword evidence="4" id="KW-1185">Reference proteome</keyword>
<dbReference type="Proteomes" id="UP001377804">
    <property type="component" value="Unassembled WGS sequence"/>
</dbReference>
<keyword evidence="2" id="KW-0810">Translation regulation</keyword>
<keyword evidence="2" id="KW-0963">Cytoplasm</keyword>
<comment type="subcellular location">
    <subcellularLocation>
        <location evidence="2">Cytoplasm</location>
    </subcellularLocation>
</comment>
<reference evidence="3 4" key="1">
    <citation type="submission" date="2023-10" db="EMBL/GenBank/DDBJ databases">
        <title>Holzapfeliella saturejae sp. nov. isolated from Satureja montana flowers.</title>
        <authorList>
            <person name="Alcantara C."/>
            <person name="Zuniga M."/>
            <person name="Landete J.M."/>
            <person name="Monedero V."/>
        </authorList>
    </citation>
    <scope>NUCLEOTIDE SEQUENCE [LARGE SCALE GENOMIC DNA]</scope>
    <source>
        <strain evidence="3 4">He02</strain>
    </source>
</reference>
<dbReference type="EMBL" id="JAWMWG010000001">
    <property type="protein sequence ID" value="MEJ6348628.1"/>
    <property type="molecule type" value="Genomic_DNA"/>
</dbReference>
<organism evidence="3 4">
    <name type="scientific">Holzapfeliella saturejae</name>
    <dbReference type="NCBI Taxonomy" id="3082953"/>
    <lineage>
        <taxon>Bacteria</taxon>
        <taxon>Bacillati</taxon>
        <taxon>Bacillota</taxon>
        <taxon>Bacilli</taxon>
        <taxon>Lactobacillales</taxon>
        <taxon>Lactobacillaceae</taxon>
        <taxon>Holzapfeliella</taxon>
    </lineage>
</organism>
<comment type="caution">
    <text evidence="3">The sequence shown here is derived from an EMBL/GenBank/DDBJ whole genome shotgun (WGS) entry which is preliminary data.</text>
</comment>
<dbReference type="InterPro" id="IPR043519">
    <property type="entry name" value="NT_sf"/>
</dbReference>
<dbReference type="HAMAP" id="MF_01477">
    <property type="entry name" value="Iojap_RsfS"/>
    <property type="match status" value="1"/>
</dbReference>
<protein>
    <recommendedName>
        <fullName evidence="2">Ribosomal silencing factor RsfS</fullName>
    </recommendedName>
</protein>
<evidence type="ECO:0000313" key="4">
    <source>
        <dbReference type="Proteomes" id="UP001377804"/>
    </source>
</evidence>
<dbReference type="Pfam" id="PF02410">
    <property type="entry name" value="RsfS"/>
    <property type="match status" value="1"/>
</dbReference>
<keyword evidence="2" id="KW-0678">Repressor</keyword>
<evidence type="ECO:0000313" key="3">
    <source>
        <dbReference type="EMBL" id="MEJ6348628.1"/>
    </source>
</evidence>
<dbReference type="SUPFAM" id="SSF81301">
    <property type="entry name" value="Nucleotidyltransferase"/>
    <property type="match status" value="1"/>
</dbReference>
<sequence length="114" mass="13013">MKDSKQILDLVVEAIDNKHGEQTVALDMKESSVMADYLVISQANSHRQLQAIVDEVVEESKKQDVEILQVEGEKNSEWFLIDLYDVIVNVFLPDAREFYGLEKLFADAKLVNLD</sequence>
<comment type="similarity">
    <text evidence="1 2">Belongs to the Iojap/RsfS family.</text>
</comment>
<accession>A0ABU8SGX2</accession>
<proteinExistence type="inferred from homology"/>
<dbReference type="NCBIfam" id="TIGR00090">
    <property type="entry name" value="rsfS_iojap_ybeB"/>
    <property type="match status" value="1"/>
</dbReference>
<evidence type="ECO:0000256" key="2">
    <source>
        <dbReference type="HAMAP-Rule" id="MF_01477"/>
    </source>
</evidence>
<dbReference type="RefSeq" id="WP_339969987.1">
    <property type="nucleotide sequence ID" value="NZ_JAWMWG010000001.1"/>
</dbReference>
<dbReference type="PANTHER" id="PTHR21043">
    <property type="entry name" value="IOJAP SUPERFAMILY ORTHOLOG"/>
    <property type="match status" value="1"/>
</dbReference>
<evidence type="ECO:0000256" key="1">
    <source>
        <dbReference type="ARBA" id="ARBA00010574"/>
    </source>
</evidence>